<feature type="transmembrane region" description="Helical" evidence="1">
    <location>
        <begin position="366"/>
        <end position="384"/>
    </location>
</feature>
<keyword evidence="1" id="KW-1133">Transmembrane helix</keyword>
<feature type="transmembrane region" description="Helical" evidence="1">
    <location>
        <begin position="341"/>
        <end position="360"/>
    </location>
</feature>
<dbReference type="EMBL" id="JZDQ02000004">
    <property type="protein sequence ID" value="OIJ28264.1"/>
    <property type="molecule type" value="Genomic_DNA"/>
</dbReference>
<dbReference type="Pfam" id="PF06772">
    <property type="entry name" value="LtrA"/>
    <property type="match status" value="1"/>
</dbReference>
<protein>
    <recommendedName>
        <fullName evidence="4">Low temperature requirement protein A</fullName>
    </recommendedName>
</protein>
<dbReference type="PANTHER" id="PTHR36840">
    <property type="entry name" value="BLL5714 PROTEIN"/>
    <property type="match status" value="1"/>
</dbReference>
<sequence>MSGRDPDEIGRSATPLELLFDLAFVVAFAQAGDAFAHLVAEEHLSTAIGGFLFTAVAICWAWINFSWFASGFDTDDWVFRALTIVQMAGAIVVALGVAPLFESIDHGGVLDNRVLVAGYIVMRVAMVAQWLRAASQSPTYRRTALTYAGSILIAQIGWVALAVAQTSSVVLVVLAAVVCYGVEMIAPIYAKRRWGMPWNAEHIAERYGLLLIITLGEVILGTVAAVASAVEHVGWSQESILLVVAGTLLTFGIWWDYYIIPFAHFIERRRHRAWMFAYGHILIFASVAAFGGGIHVAAYVVEGEATIGVVGAVLAVVIPLAIFTIVYFGIYSALMGRVDMLHVNLAVGMLAVLVLAVVAAVTGVSLGWSLLIVAAAPYVTVVVYESWGYQHVAADVEAV</sequence>
<dbReference type="Proteomes" id="UP000033772">
    <property type="component" value="Unassembled WGS sequence"/>
</dbReference>
<dbReference type="PANTHER" id="PTHR36840:SF1">
    <property type="entry name" value="BLL5714 PROTEIN"/>
    <property type="match status" value="1"/>
</dbReference>
<feature type="transmembrane region" description="Helical" evidence="1">
    <location>
        <begin position="307"/>
        <end position="329"/>
    </location>
</feature>
<keyword evidence="3" id="KW-1185">Reference proteome</keyword>
<evidence type="ECO:0000313" key="3">
    <source>
        <dbReference type="Proteomes" id="UP000033772"/>
    </source>
</evidence>
<feature type="transmembrane region" description="Helical" evidence="1">
    <location>
        <begin position="113"/>
        <end position="132"/>
    </location>
</feature>
<reference evidence="2" key="1">
    <citation type="submission" date="2016-10" db="EMBL/GenBank/DDBJ databases">
        <title>Draft Genome Sequence of Nocardioides luteus Strain BAFB, an Alkane-Degrading Bacterium Isolated from JP-7 Polluted Soil.</title>
        <authorList>
            <person name="Brown L."/>
            <person name="Ruiz O.N."/>
            <person name="Gunasekera T."/>
        </authorList>
    </citation>
    <scope>NUCLEOTIDE SEQUENCE [LARGE SCALE GENOMIC DNA]</scope>
    <source>
        <strain evidence="2">BAFB</strain>
    </source>
</reference>
<evidence type="ECO:0000313" key="2">
    <source>
        <dbReference type="EMBL" id="OIJ28264.1"/>
    </source>
</evidence>
<feature type="transmembrane region" description="Helical" evidence="1">
    <location>
        <begin position="18"/>
        <end position="40"/>
    </location>
</feature>
<keyword evidence="1" id="KW-0812">Transmembrane</keyword>
<feature type="transmembrane region" description="Helical" evidence="1">
    <location>
        <begin position="46"/>
        <end position="65"/>
    </location>
</feature>
<name>A0A1J4NC97_9ACTN</name>
<gene>
    <name evidence="2" type="ORF">UG56_003525</name>
</gene>
<organism evidence="2 3">
    <name type="scientific">Nocardioides luteus</name>
    <dbReference type="NCBI Taxonomy" id="1844"/>
    <lineage>
        <taxon>Bacteria</taxon>
        <taxon>Bacillati</taxon>
        <taxon>Actinomycetota</taxon>
        <taxon>Actinomycetes</taxon>
        <taxon>Propionibacteriales</taxon>
        <taxon>Nocardioidaceae</taxon>
        <taxon>Nocardioides</taxon>
    </lineage>
</organism>
<feature type="transmembrane region" description="Helical" evidence="1">
    <location>
        <begin position="169"/>
        <end position="186"/>
    </location>
</feature>
<accession>A0A1J4NC97</accession>
<evidence type="ECO:0008006" key="4">
    <source>
        <dbReference type="Google" id="ProtNLM"/>
    </source>
</evidence>
<feature type="transmembrane region" description="Helical" evidence="1">
    <location>
        <begin position="77"/>
        <end position="101"/>
    </location>
</feature>
<keyword evidence="1" id="KW-0472">Membrane</keyword>
<feature type="transmembrane region" description="Helical" evidence="1">
    <location>
        <begin position="207"/>
        <end position="227"/>
    </location>
</feature>
<proteinExistence type="predicted"/>
<dbReference type="STRING" id="1844.UG56_003525"/>
<feature type="transmembrane region" description="Helical" evidence="1">
    <location>
        <begin position="281"/>
        <end position="301"/>
    </location>
</feature>
<comment type="caution">
    <text evidence="2">The sequence shown here is derived from an EMBL/GenBank/DDBJ whole genome shotgun (WGS) entry which is preliminary data.</text>
</comment>
<dbReference type="AlphaFoldDB" id="A0A1J4NC97"/>
<dbReference type="InterPro" id="IPR010640">
    <property type="entry name" value="Low_temperature_requirement_A"/>
</dbReference>
<evidence type="ECO:0000256" key="1">
    <source>
        <dbReference type="SAM" id="Phobius"/>
    </source>
</evidence>
<feature type="transmembrane region" description="Helical" evidence="1">
    <location>
        <begin position="144"/>
        <end position="163"/>
    </location>
</feature>
<feature type="transmembrane region" description="Helical" evidence="1">
    <location>
        <begin position="239"/>
        <end position="260"/>
    </location>
</feature>